<evidence type="ECO:0000313" key="1">
    <source>
        <dbReference type="EMBL" id="KAA6401143.1"/>
    </source>
</evidence>
<accession>A0A5J4X2C1</accession>
<evidence type="ECO:0000313" key="2">
    <source>
        <dbReference type="Proteomes" id="UP000324800"/>
    </source>
</evidence>
<proteinExistence type="predicted"/>
<dbReference type="EMBL" id="SNRW01000438">
    <property type="protein sequence ID" value="KAA6401143.1"/>
    <property type="molecule type" value="Genomic_DNA"/>
</dbReference>
<dbReference type="Proteomes" id="UP000324800">
    <property type="component" value="Unassembled WGS sequence"/>
</dbReference>
<comment type="caution">
    <text evidence="1">The sequence shown here is derived from an EMBL/GenBank/DDBJ whole genome shotgun (WGS) entry which is preliminary data.</text>
</comment>
<organism evidence="1 2">
    <name type="scientific">Streblomastix strix</name>
    <dbReference type="NCBI Taxonomy" id="222440"/>
    <lineage>
        <taxon>Eukaryota</taxon>
        <taxon>Metamonada</taxon>
        <taxon>Preaxostyla</taxon>
        <taxon>Oxymonadida</taxon>
        <taxon>Streblomastigidae</taxon>
        <taxon>Streblomastix</taxon>
    </lineage>
</organism>
<reference evidence="1 2" key="1">
    <citation type="submission" date="2019-03" db="EMBL/GenBank/DDBJ databases">
        <title>Single cell metagenomics reveals metabolic interactions within the superorganism composed of flagellate Streblomastix strix and complex community of Bacteroidetes bacteria on its surface.</title>
        <authorList>
            <person name="Treitli S.C."/>
            <person name="Kolisko M."/>
            <person name="Husnik F."/>
            <person name="Keeling P."/>
            <person name="Hampl V."/>
        </authorList>
    </citation>
    <scope>NUCLEOTIDE SEQUENCE [LARGE SCALE GENOMIC DNA]</scope>
    <source>
        <strain evidence="1">ST1C</strain>
    </source>
</reference>
<protein>
    <submittedName>
        <fullName evidence="1">Uncharacterized protein</fullName>
    </submittedName>
</protein>
<sequence>MPRRIQNQLIITEIKLLHLQGKLTYSPFTLQLAWELLVTRGYERANILSTGLVSRWQLDHAADVHNHHRTLGHVGRPSELWEEEEISLHEWIQRKIKFKQYSTRPEIQDKAQNETGSEVIDRNLKVVCPDNCKRATKLEPERKRNTTITLLNVPPEFGSLNPLQVIVMTNNSAYQT</sequence>
<dbReference type="AlphaFoldDB" id="A0A5J4X2C1"/>
<feature type="non-terminal residue" evidence="1">
    <location>
        <position position="176"/>
    </location>
</feature>
<name>A0A5J4X2C1_9EUKA</name>
<gene>
    <name evidence="1" type="ORF">EZS28_003327</name>
</gene>